<dbReference type="OrthoDB" id="4493324at2759"/>
<keyword evidence="3" id="KW-1185">Reference proteome</keyword>
<reference evidence="2 3" key="1">
    <citation type="submission" date="2019-04" db="EMBL/GenBank/DDBJ databases">
        <title>Friends and foes A comparative genomics study of 23 Aspergillus species from section Flavi.</title>
        <authorList>
            <consortium name="DOE Joint Genome Institute"/>
            <person name="Kjaerbolling I."/>
            <person name="Vesth T."/>
            <person name="Frisvad J.C."/>
            <person name="Nybo J.L."/>
            <person name="Theobald S."/>
            <person name="Kildgaard S."/>
            <person name="Isbrandt T."/>
            <person name="Kuo A."/>
            <person name="Sato A."/>
            <person name="Lyhne E.K."/>
            <person name="Kogle M.E."/>
            <person name="Wiebenga A."/>
            <person name="Kun R.S."/>
            <person name="Lubbers R.J."/>
            <person name="Makela M.R."/>
            <person name="Barry K."/>
            <person name="Chovatia M."/>
            <person name="Clum A."/>
            <person name="Daum C."/>
            <person name="Haridas S."/>
            <person name="He G."/>
            <person name="LaButti K."/>
            <person name="Lipzen A."/>
            <person name="Mondo S."/>
            <person name="Riley R."/>
            <person name="Salamov A."/>
            <person name="Simmons B.A."/>
            <person name="Magnuson J.K."/>
            <person name="Henrissat B."/>
            <person name="Mortensen U.H."/>
            <person name="Larsen T.O."/>
            <person name="Devries R.P."/>
            <person name="Grigoriev I.V."/>
            <person name="Machida M."/>
            <person name="Baker S.E."/>
            <person name="Andersen M.R."/>
        </authorList>
    </citation>
    <scope>NUCLEOTIDE SEQUENCE [LARGE SCALE GENOMIC DNA]</scope>
    <source>
        <strain evidence="2 3">CBS 117625</strain>
    </source>
</reference>
<organism evidence="2 3">
    <name type="scientific">Aspergillus pseudotamarii</name>
    <dbReference type="NCBI Taxonomy" id="132259"/>
    <lineage>
        <taxon>Eukaryota</taxon>
        <taxon>Fungi</taxon>
        <taxon>Dikarya</taxon>
        <taxon>Ascomycota</taxon>
        <taxon>Pezizomycotina</taxon>
        <taxon>Eurotiomycetes</taxon>
        <taxon>Eurotiomycetidae</taxon>
        <taxon>Eurotiales</taxon>
        <taxon>Aspergillaceae</taxon>
        <taxon>Aspergillus</taxon>
        <taxon>Aspergillus subgen. Circumdati</taxon>
    </lineage>
</organism>
<protein>
    <recommendedName>
        <fullName evidence="4">Cyanovirin-N domain-containing protein</fullName>
    </recommendedName>
</protein>
<evidence type="ECO:0000313" key="3">
    <source>
        <dbReference type="Proteomes" id="UP000325672"/>
    </source>
</evidence>
<gene>
    <name evidence="2" type="ORF">BDV38DRAFT_290311</name>
</gene>
<dbReference type="RefSeq" id="XP_031907506.1">
    <property type="nucleotide sequence ID" value="XM_032061460.1"/>
</dbReference>
<dbReference type="Proteomes" id="UP000325672">
    <property type="component" value="Unassembled WGS sequence"/>
</dbReference>
<keyword evidence="1" id="KW-0732">Signal</keyword>
<dbReference type="AlphaFoldDB" id="A0A5N6SDG7"/>
<accession>A0A5N6SDG7</accession>
<evidence type="ECO:0000256" key="1">
    <source>
        <dbReference type="SAM" id="SignalP"/>
    </source>
</evidence>
<feature type="signal peptide" evidence="1">
    <location>
        <begin position="1"/>
        <end position="18"/>
    </location>
</feature>
<dbReference type="SUPFAM" id="SSF51322">
    <property type="entry name" value="Cyanovirin-N"/>
    <property type="match status" value="1"/>
</dbReference>
<evidence type="ECO:0008006" key="4">
    <source>
        <dbReference type="Google" id="ProtNLM"/>
    </source>
</evidence>
<name>A0A5N6SDG7_ASPPS</name>
<feature type="chain" id="PRO_5025007604" description="Cyanovirin-N domain-containing protein" evidence="1">
    <location>
        <begin position="19"/>
        <end position="101"/>
    </location>
</feature>
<proteinExistence type="predicted"/>
<sequence>MARLLVIIVSYLAALAASRHILSLAERGRSMFWSKEELHAQCQDVRVSQLIQRFSREERLRARCKSRKQAPASEPLVTSSIDLNECLGWDRQKQNFTPRAG</sequence>
<dbReference type="EMBL" id="ML743660">
    <property type="protein sequence ID" value="KAE8131443.1"/>
    <property type="molecule type" value="Genomic_DNA"/>
</dbReference>
<dbReference type="GeneID" id="43645670"/>
<dbReference type="InterPro" id="IPR036673">
    <property type="entry name" value="Cyanovirin-N_sf"/>
</dbReference>
<evidence type="ECO:0000313" key="2">
    <source>
        <dbReference type="EMBL" id="KAE8131443.1"/>
    </source>
</evidence>